<evidence type="ECO:0000313" key="8">
    <source>
        <dbReference type="Proteomes" id="UP000061660"/>
    </source>
</evidence>
<dbReference type="PANTHER" id="PTHR43820">
    <property type="entry name" value="HIGH-AFFINITY BRANCHED-CHAIN AMINO ACID TRANSPORT ATP-BINDING PROTEIN LIVF"/>
    <property type="match status" value="1"/>
</dbReference>
<dbReference type="EMBL" id="CP013652">
    <property type="protein sequence ID" value="ALS23085.1"/>
    <property type="molecule type" value="Genomic_DNA"/>
</dbReference>
<evidence type="ECO:0000256" key="4">
    <source>
        <dbReference type="ARBA" id="ARBA00022840"/>
    </source>
</evidence>
<evidence type="ECO:0000256" key="1">
    <source>
        <dbReference type="ARBA" id="ARBA00005417"/>
    </source>
</evidence>
<comment type="similarity">
    <text evidence="1">Belongs to the ABC transporter superfamily.</text>
</comment>
<dbReference type="SUPFAM" id="SSF52540">
    <property type="entry name" value="P-loop containing nucleoside triphosphate hydrolases"/>
    <property type="match status" value="1"/>
</dbReference>
<dbReference type="InterPro" id="IPR003439">
    <property type="entry name" value="ABC_transporter-like_ATP-bd"/>
</dbReference>
<keyword evidence="5" id="KW-0029">Amino-acid transport</keyword>
<keyword evidence="2" id="KW-0813">Transport</keyword>
<dbReference type="RefSeq" id="WP_062409143.1">
    <property type="nucleotide sequence ID" value="NZ_CP013652.1"/>
</dbReference>
<feature type="domain" description="ABC transporter" evidence="6">
    <location>
        <begin position="2"/>
        <end position="237"/>
    </location>
</feature>
<dbReference type="InterPro" id="IPR003593">
    <property type="entry name" value="AAA+_ATPase"/>
</dbReference>
<evidence type="ECO:0000256" key="5">
    <source>
        <dbReference type="ARBA" id="ARBA00022970"/>
    </source>
</evidence>
<dbReference type="GO" id="GO:0016887">
    <property type="term" value="F:ATP hydrolysis activity"/>
    <property type="evidence" value="ECO:0007669"/>
    <property type="project" value="InterPro"/>
</dbReference>
<dbReference type="SMART" id="SM00382">
    <property type="entry name" value="AAA"/>
    <property type="match status" value="1"/>
</dbReference>
<dbReference type="GO" id="GO:0015807">
    <property type="term" value="P:L-amino acid transport"/>
    <property type="evidence" value="ECO:0007669"/>
    <property type="project" value="TreeGrafter"/>
</dbReference>
<dbReference type="Gene3D" id="3.40.50.300">
    <property type="entry name" value="P-loop containing nucleotide triphosphate hydrolases"/>
    <property type="match status" value="1"/>
</dbReference>
<dbReference type="Pfam" id="PF00005">
    <property type="entry name" value="ABC_tran"/>
    <property type="match status" value="1"/>
</dbReference>
<dbReference type="Proteomes" id="UP000061660">
    <property type="component" value="Chromosome"/>
</dbReference>
<dbReference type="GO" id="GO:0005524">
    <property type="term" value="F:ATP binding"/>
    <property type="evidence" value="ECO:0007669"/>
    <property type="project" value="UniProtKB-KW"/>
</dbReference>
<organism evidence="7 8">
    <name type="scientific">Paenibacillus naphthalenovorans</name>
    <dbReference type="NCBI Taxonomy" id="162209"/>
    <lineage>
        <taxon>Bacteria</taxon>
        <taxon>Bacillati</taxon>
        <taxon>Bacillota</taxon>
        <taxon>Bacilli</taxon>
        <taxon>Bacillales</taxon>
        <taxon>Paenibacillaceae</taxon>
        <taxon>Paenibacillus</taxon>
    </lineage>
</organism>
<keyword evidence="8" id="KW-1185">Reference proteome</keyword>
<keyword evidence="4" id="KW-0067">ATP-binding</keyword>
<evidence type="ECO:0000256" key="3">
    <source>
        <dbReference type="ARBA" id="ARBA00022741"/>
    </source>
</evidence>
<keyword evidence="3" id="KW-0547">Nucleotide-binding</keyword>
<dbReference type="InterPro" id="IPR052156">
    <property type="entry name" value="BCAA_Transport_ATP-bd_LivF"/>
</dbReference>
<accession>A0A0U2W6P9</accession>
<evidence type="ECO:0000259" key="6">
    <source>
        <dbReference type="PROSITE" id="PS50893"/>
    </source>
</evidence>
<dbReference type="PROSITE" id="PS00211">
    <property type="entry name" value="ABC_TRANSPORTER_1"/>
    <property type="match status" value="1"/>
</dbReference>
<sequence length="243" mass="26435">MLSVRNVHVNYGPIKALKGVSLDIRSNGITAIIGANGSGKTTLLHFISGLVTPEEGDLLYEGISIAAWPTEARVKHGIAHVMEGRRLFKDQTVYDNLLLAAHFRTPRLEKKTITNKMEQVFQRFPILESKKHQPAGTLSGGQQQLLIISAALLSAPKLLLLDEPSLGLAPVIIDEVYSFLQELKQAGMTIFISEQMAALALRIADYGYVLDRGAIVKSGDSAYLKALLASDDLSSIYLGKGNH</sequence>
<protein>
    <submittedName>
        <fullName evidence="7">Amino acid ABC transporter ATPase</fullName>
    </submittedName>
</protein>
<reference evidence="7 8" key="2">
    <citation type="journal article" date="2016" name="Genome Announc.">
        <title>Complete Genome Sequences of Two Interactive Moderate Thermophiles, Paenibacillus napthalenovorans 32O-Y and Paenibacillus sp. 32O-W.</title>
        <authorList>
            <person name="Butler R.R.III."/>
            <person name="Wang J."/>
            <person name="Stark B.C."/>
            <person name="Pombert J.F."/>
        </authorList>
    </citation>
    <scope>NUCLEOTIDE SEQUENCE [LARGE SCALE GENOMIC DNA]</scope>
    <source>
        <strain evidence="7 8">32O-Y</strain>
    </source>
</reference>
<evidence type="ECO:0000313" key="7">
    <source>
        <dbReference type="EMBL" id="ALS23085.1"/>
    </source>
</evidence>
<evidence type="ECO:0000256" key="2">
    <source>
        <dbReference type="ARBA" id="ARBA00022448"/>
    </source>
</evidence>
<gene>
    <name evidence="7" type="ORF">IJ22_27120</name>
</gene>
<name>A0A0U2W6P9_9BACL</name>
<dbReference type="GO" id="GO:0015658">
    <property type="term" value="F:branched-chain amino acid transmembrane transporter activity"/>
    <property type="evidence" value="ECO:0007669"/>
    <property type="project" value="TreeGrafter"/>
</dbReference>
<dbReference type="OrthoDB" id="9776369at2"/>
<proteinExistence type="inferred from homology"/>
<dbReference type="KEGG" id="pnp:IJ22_27120"/>
<dbReference type="InterPro" id="IPR017871">
    <property type="entry name" value="ABC_transporter-like_CS"/>
</dbReference>
<dbReference type="InterPro" id="IPR027417">
    <property type="entry name" value="P-loop_NTPase"/>
</dbReference>
<dbReference type="PANTHER" id="PTHR43820:SF4">
    <property type="entry name" value="HIGH-AFFINITY BRANCHED-CHAIN AMINO ACID TRANSPORT ATP-BINDING PROTEIN LIVF"/>
    <property type="match status" value="1"/>
</dbReference>
<dbReference type="PROSITE" id="PS50893">
    <property type="entry name" value="ABC_TRANSPORTER_2"/>
    <property type="match status" value="1"/>
</dbReference>
<reference evidence="8" key="1">
    <citation type="submission" date="2015-12" db="EMBL/GenBank/DDBJ databases">
        <title>Complete genome sequences of two moderately thermophilic Paenibacillus species.</title>
        <authorList>
            <person name="Butler R.III."/>
            <person name="Wang J."/>
            <person name="Stark B.C."/>
            <person name="Pombert J.-F."/>
        </authorList>
    </citation>
    <scope>NUCLEOTIDE SEQUENCE [LARGE SCALE GENOMIC DNA]</scope>
    <source>
        <strain evidence="8">32O-Y</strain>
    </source>
</reference>
<dbReference type="STRING" id="162209.IJ22_27120"/>
<dbReference type="AlphaFoldDB" id="A0A0U2W6P9"/>
<dbReference type="PATRIC" id="fig|162209.4.peg.2886"/>
<dbReference type="CDD" id="cd03224">
    <property type="entry name" value="ABC_TM1139_LivF_branched"/>
    <property type="match status" value="1"/>
</dbReference>